<dbReference type="AlphaFoldDB" id="A0AAF0IMQ9"/>
<protein>
    <recommendedName>
        <fullName evidence="5">Hyphal anastamosis-8 protein</fullName>
    </recommendedName>
</protein>
<evidence type="ECO:0000256" key="2">
    <source>
        <dbReference type="SAM" id="Phobius"/>
    </source>
</evidence>
<feature type="transmembrane region" description="Helical" evidence="2">
    <location>
        <begin position="261"/>
        <end position="285"/>
    </location>
</feature>
<feature type="compositionally biased region" description="Basic and acidic residues" evidence="1">
    <location>
        <begin position="78"/>
        <end position="88"/>
    </location>
</feature>
<evidence type="ECO:0008006" key="5">
    <source>
        <dbReference type="Google" id="ProtNLM"/>
    </source>
</evidence>
<feature type="region of interest" description="Disordered" evidence="1">
    <location>
        <begin position="421"/>
        <end position="535"/>
    </location>
</feature>
<feature type="compositionally biased region" description="Polar residues" evidence="1">
    <location>
        <begin position="421"/>
        <end position="435"/>
    </location>
</feature>
<gene>
    <name evidence="3" type="ORF">PRK78_005573</name>
</gene>
<feature type="region of interest" description="Disordered" evidence="1">
    <location>
        <begin position="1"/>
        <end position="143"/>
    </location>
</feature>
<feature type="compositionally biased region" description="Polar residues" evidence="1">
    <location>
        <begin position="99"/>
        <end position="121"/>
    </location>
</feature>
<dbReference type="PANTHER" id="PTHR42069">
    <property type="entry name" value="HYPHAL ANASTAMOSIS-8 PROTEIN"/>
    <property type="match status" value="1"/>
</dbReference>
<proteinExistence type="predicted"/>
<feature type="compositionally biased region" description="Polar residues" evidence="1">
    <location>
        <begin position="447"/>
        <end position="458"/>
    </location>
</feature>
<dbReference type="Proteomes" id="UP001219355">
    <property type="component" value="Chromosome 3"/>
</dbReference>
<feature type="transmembrane region" description="Helical" evidence="2">
    <location>
        <begin position="179"/>
        <end position="205"/>
    </location>
</feature>
<organism evidence="3 4">
    <name type="scientific">Emydomyces testavorans</name>
    <dbReference type="NCBI Taxonomy" id="2070801"/>
    <lineage>
        <taxon>Eukaryota</taxon>
        <taxon>Fungi</taxon>
        <taxon>Dikarya</taxon>
        <taxon>Ascomycota</taxon>
        <taxon>Pezizomycotina</taxon>
        <taxon>Eurotiomycetes</taxon>
        <taxon>Eurotiomycetidae</taxon>
        <taxon>Onygenales</taxon>
        <taxon>Nannizziopsiaceae</taxon>
        <taxon>Emydomyces</taxon>
    </lineage>
</organism>
<keyword evidence="4" id="KW-1185">Reference proteome</keyword>
<reference evidence="3" key="1">
    <citation type="submission" date="2023-03" db="EMBL/GenBank/DDBJ databases">
        <title>Emydomyces testavorans Genome Sequence.</title>
        <authorList>
            <person name="Hoyer L."/>
        </authorList>
    </citation>
    <scope>NUCLEOTIDE SEQUENCE</scope>
    <source>
        <strain evidence="3">16-2883</strain>
    </source>
</reference>
<sequence>MSNSQHSADLDSFEPVSPIDIVQPKRKSVGFGPTRTIDFQDSDTSSISPPRTPRFTEATSVHSPVGSSSRSPFADPPRMAESKPEPKISDLGFGYVADNQPSTHASGPAVTPQSAGLRSNPPNSPLKSALKTPGTPGRLINPLSPTFKEEQILEYREKETEEENAKDLKIKTRVRIAKFLLRGVNLSCSLIIVALLAHTFVVFNSTRHLATRNNLTPWAPNTNPWPQIVVLVIGAISAFLCLGVVVAHCRGRHRQAGKIGVYYTVFGACFFAFTILVWVVAAALLHNSKQNGNGKDLWGWACKDNTRSQLFSEVINYALICRLQDWTLVCVIIEVVVDTMTVAIYAVVFYRFYSKRKLRKSMYTRDKARSDLYLAHLRSQSAPNTPGYPLSPGSTHFPKSPAAVRLDPYSAAENGEHYKTQFANTTPPTLNQPFQLQPPPIRVQGPTRENSPTDTEPPTSAGLVQIVNDHVGPAPGEKKYDSVPIPGSYSSPLSSPTFMPQSATQQRNQENDHHRPGTAMTTDNAVQSRSHSRSE</sequence>
<evidence type="ECO:0000313" key="3">
    <source>
        <dbReference type="EMBL" id="WEW60089.1"/>
    </source>
</evidence>
<feature type="transmembrane region" description="Helical" evidence="2">
    <location>
        <begin position="326"/>
        <end position="353"/>
    </location>
</feature>
<name>A0AAF0IMQ9_9EURO</name>
<feature type="compositionally biased region" description="Polar residues" evidence="1">
    <location>
        <begin position="37"/>
        <end position="49"/>
    </location>
</feature>
<feature type="compositionally biased region" description="Low complexity" evidence="1">
    <location>
        <begin position="60"/>
        <end position="72"/>
    </location>
</feature>
<feature type="transmembrane region" description="Helical" evidence="2">
    <location>
        <begin position="225"/>
        <end position="249"/>
    </location>
</feature>
<dbReference type="EMBL" id="CP120629">
    <property type="protein sequence ID" value="WEW60089.1"/>
    <property type="molecule type" value="Genomic_DNA"/>
</dbReference>
<accession>A0AAF0IMQ9</accession>
<evidence type="ECO:0000256" key="1">
    <source>
        <dbReference type="SAM" id="MobiDB-lite"/>
    </source>
</evidence>
<feature type="compositionally biased region" description="Polar residues" evidence="1">
    <location>
        <begin position="488"/>
        <end position="508"/>
    </location>
</feature>
<evidence type="ECO:0000313" key="4">
    <source>
        <dbReference type="Proteomes" id="UP001219355"/>
    </source>
</evidence>
<feature type="compositionally biased region" description="Polar residues" evidence="1">
    <location>
        <begin position="519"/>
        <end position="529"/>
    </location>
</feature>
<dbReference type="PANTHER" id="PTHR42069:SF1">
    <property type="entry name" value="MARVEL DOMAIN-CONTAINING PROTEIN"/>
    <property type="match status" value="1"/>
</dbReference>
<keyword evidence="2" id="KW-1133">Transmembrane helix</keyword>
<keyword evidence="2" id="KW-0812">Transmembrane</keyword>
<keyword evidence="2" id="KW-0472">Membrane</keyword>